<dbReference type="PROSITE" id="PS51832">
    <property type="entry name" value="HD_GYP"/>
    <property type="match status" value="1"/>
</dbReference>
<dbReference type="PANTHER" id="PTHR43155">
    <property type="entry name" value="CYCLIC DI-GMP PHOSPHODIESTERASE PA4108-RELATED"/>
    <property type="match status" value="1"/>
</dbReference>
<dbReference type="Pfam" id="PF13487">
    <property type="entry name" value="HD_5"/>
    <property type="match status" value="1"/>
</dbReference>
<evidence type="ECO:0000313" key="3">
    <source>
        <dbReference type="Proteomes" id="UP000724672"/>
    </source>
</evidence>
<evidence type="ECO:0000259" key="1">
    <source>
        <dbReference type="PROSITE" id="PS51832"/>
    </source>
</evidence>
<dbReference type="RefSeq" id="WP_203365209.1">
    <property type="nucleotide sequence ID" value="NZ_WSFT01000014.1"/>
</dbReference>
<dbReference type="SUPFAM" id="SSF109604">
    <property type="entry name" value="HD-domain/PDEase-like"/>
    <property type="match status" value="1"/>
</dbReference>
<organism evidence="2 3">
    <name type="scientific">Anaeromonas frigoriresistens</name>
    <dbReference type="NCBI Taxonomy" id="2683708"/>
    <lineage>
        <taxon>Bacteria</taxon>
        <taxon>Bacillati</taxon>
        <taxon>Bacillota</taxon>
        <taxon>Tissierellia</taxon>
        <taxon>Tissierellales</taxon>
        <taxon>Thermohalobacteraceae</taxon>
        <taxon>Anaeromonas</taxon>
    </lineage>
</organism>
<name>A0A942Z7H8_9FIRM</name>
<comment type="caution">
    <text evidence="2">The sequence shown here is derived from an EMBL/GenBank/DDBJ whole genome shotgun (WGS) entry which is preliminary data.</text>
</comment>
<accession>A0A942Z7H8</accession>
<protein>
    <submittedName>
        <fullName evidence="2">HD-GYP domain-containing protein</fullName>
    </submittedName>
</protein>
<dbReference type="SMART" id="SM00471">
    <property type="entry name" value="HDc"/>
    <property type="match status" value="1"/>
</dbReference>
<dbReference type="EMBL" id="WSFT01000014">
    <property type="protein sequence ID" value="MBS4537278.1"/>
    <property type="molecule type" value="Genomic_DNA"/>
</dbReference>
<sequence length="346" mass="38998">MGLIKVKDATPGMIISKDINNNDNNVVILASGTILNKSHLKRLKDMGINDIQILKEENEESESKIKRDLFFENHKKLEEELNVLFNRVKIGKKIMVQEISGIVNEIIKDISNNNNILGRLRQLKNNGVYIQDHSINVSLLATMIGKWLGYSEGELKQLSMAGLFHDIGMIKIPQKIIDKPGPLNQEEFIMVINHTINGYKILKETIDLSNNSAYGALQHHEREDGTGYPLGIKSNEIHEFGKIIAVCDVFNAMTSNRVYKGKESPFKVAEEILYDSFGTLDGRISTVFLNNISKFYIGNIVKLNNGSIGEIVYVNKAVPTRPVIKVDNVFIDLLKNKDYEVVDIID</sequence>
<dbReference type="PANTHER" id="PTHR43155:SF2">
    <property type="entry name" value="CYCLIC DI-GMP PHOSPHODIESTERASE PA4108"/>
    <property type="match status" value="1"/>
</dbReference>
<dbReference type="Gene3D" id="1.10.3210.10">
    <property type="entry name" value="Hypothetical protein af1432"/>
    <property type="match status" value="1"/>
</dbReference>
<feature type="domain" description="HD-GYP" evidence="1">
    <location>
        <begin position="108"/>
        <end position="304"/>
    </location>
</feature>
<dbReference type="CDD" id="cd00077">
    <property type="entry name" value="HDc"/>
    <property type="match status" value="1"/>
</dbReference>
<evidence type="ECO:0000313" key="2">
    <source>
        <dbReference type="EMBL" id="MBS4537278.1"/>
    </source>
</evidence>
<dbReference type="Proteomes" id="UP000724672">
    <property type="component" value="Unassembled WGS sequence"/>
</dbReference>
<gene>
    <name evidence="2" type="ORF">GOQ27_02330</name>
</gene>
<keyword evidence="3" id="KW-1185">Reference proteome</keyword>
<proteinExistence type="predicted"/>
<reference evidence="2" key="1">
    <citation type="submission" date="2019-12" db="EMBL/GenBank/DDBJ databases">
        <title>Clostridiaceae gen. nov. sp. nov., isolated from sediment in Xinjiang, China.</title>
        <authorList>
            <person name="Zhang R."/>
        </authorList>
    </citation>
    <scope>NUCLEOTIDE SEQUENCE</scope>
    <source>
        <strain evidence="2">D2Q-11</strain>
    </source>
</reference>
<dbReference type="InterPro" id="IPR037522">
    <property type="entry name" value="HD_GYP_dom"/>
</dbReference>
<dbReference type="InterPro" id="IPR003607">
    <property type="entry name" value="HD/PDEase_dom"/>
</dbReference>
<dbReference type="AlphaFoldDB" id="A0A942Z7H8"/>